<evidence type="ECO:0000313" key="2">
    <source>
        <dbReference type="EMBL" id="RKT86376.1"/>
    </source>
</evidence>
<dbReference type="Pfam" id="PF13443">
    <property type="entry name" value="HTH_26"/>
    <property type="match status" value="1"/>
</dbReference>
<dbReference type="EMBL" id="FOUP01000006">
    <property type="protein sequence ID" value="SFN66308.1"/>
    <property type="molecule type" value="Genomic_DNA"/>
</dbReference>
<organism evidence="3 4">
    <name type="scientific">Saccharopolyspora antimicrobica</name>
    <dbReference type="NCBI Taxonomy" id="455193"/>
    <lineage>
        <taxon>Bacteria</taxon>
        <taxon>Bacillati</taxon>
        <taxon>Actinomycetota</taxon>
        <taxon>Actinomycetes</taxon>
        <taxon>Pseudonocardiales</taxon>
        <taxon>Pseudonocardiaceae</taxon>
        <taxon>Saccharopolyspora</taxon>
    </lineage>
</organism>
<dbReference type="GO" id="GO:0003677">
    <property type="term" value="F:DNA binding"/>
    <property type="evidence" value="ECO:0007669"/>
    <property type="project" value="UniProtKB-KW"/>
</dbReference>
<dbReference type="Proteomes" id="UP000199398">
    <property type="component" value="Unassembled WGS sequence"/>
</dbReference>
<evidence type="ECO:0000259" key="1">
    <source>
        <dbReference type="Pfam" id="PF13443"/>
    </source>
</evidence>
<dbReference type="InterPro" id="IPR001387">
    <property type="entry name" value="Cro/C1-type_HTH"/>
</dbReference>
<dbReference type="EMBL" id="RBXX01000002">
    <property type="protein sequence ID" value="RKT86376.1"/>
    <property type="molecule type" value="Genomic_DNA"/>
</dbReference>
<dbReference type="Proteomes" id="UP000270697">
    <property type="component" value="Unassembled WGS sequence"/>
</dbReference>
<evidence type="ECO:0000313" key="3">
    <source>
        <dbReference type="EMBL" id="SFN66308.1"/>
    </source>
</evidence>
<protein>
    <submittedName>
        <fullName evidence="2">DNA-binding Xre family transcriptional regulator</fullName>
    </submittedName>
    <submittedName>
        <fullName evidence="3">DNA-binding transcriptional regulator, XRE family</fullName>
    </submittedName>
</protein>
<gene>
    <name evidence="2" type="ORF">ATL45_4742</name>
    <name evidence="3" type="ORF">SAMN05421805_10617</name>
</gene>
<accession>A0A1I5AV25</accession>
<name>A0A1I5AV25_9PSEU</name>
<evidence type="ECO:0000313" key="4">
    <source>
        <dbReference type="Proteomes" id="UP000199398"/>
    </source>
</evidence>
<reference evidence="2 5" key="2">
    <citation type="submission" date="2018-10" db="EMBL/GenBank/DDBJ databases">
        <title>Sequencing the genomes of 1000 actinobacteria strains.</title>
        <authorList>
            <person name="Klenk H.-P."/>
        </authorList>
    </citation>
    <scope>NUCLEOTIDE SEQUENCE [LARGE SCALE GENOMIC DNA]</scope>
    <source>
        <strain evidence="2 5">DSM 45119</strain>
    </source>
</reference>
<keyword evidence="3" id="KW-0238">DNA-binding</keyword>
<dbReference type="InterPro" id="IPR010982">
    <property type="entry name" value="Lambda_DNA-bd_dom_sf"/>
</dbReference>
<keyword evidence="5" id="KW-1185">Reference proteome</keyword>
<dbReference type="AlphaFoldDB" id="A0A1I5AV25"/>
<dbReference type="SUPFAM" id="SSF47413">
    <property type="entry name" value="lambda repressor-like DNA-binding domains"/>
    <property type="match status" value="1"/>
</dbReference>
<sequence>MYPSLPKLHWNLRMVAAQRGVWKSVTLQNMLAARGHRYSAGKMSALWNGKFQTIKPDDLAALCVTLNCEIGELLSFEPAQTVEPGTRLSLGTTTRETQELSE</sequence>
<feature type="domain" description="HTH cro/C1-type" evidence="1">
    <location>
        <begin position="11"/>
        <end position="78"/>
    </location>
</feature>
<dbReference type="STRING" id="455193.SAMN05421805_10617"/>
<evidence type="ECO:0000313" key="5">
    <source>
        <dbReference type="Proteomes" id="UP000270697"/>
    </source>
</evidence>
<reference evidence="3 4" key="1">
    <citation type="submission" date="2016-10" db="EMBL/GenBank/DDBJ databases">
        <authorList>
            <person name="de Groot N.N."/>
        </authorList>
    </citation>
    <scope>NUCLEOTIDE SEQUENCE [LARGE SCALE GENOMIC DNA]</scope>
    <source>
        <strain evidence="3 4">CPCC 201259</strain>
    </source>
</reference>
<proteinExistence type="predicted"/>